<evidence type="ECO:0000256" key="1">
    <source>
        <dbReference type="ARBA" id="ARBA00022723"/>
    </source>
</evidence>
<name>A0A853H149_9BURK</name>
<proteinExistence type="predicted"/>
<dbReference type="EMBL" id="JACCEV010000002">
    <property type="protein sequence ID" value="NYT86032.1"/>
    <property type="molecule type" value="Genomic_DNA"/>
</dbReference>
<dbReference type="InterPro" id="IPR017969">
    <property type="entry name" value="Heavy-metal-associated_CS"/>
</dbReference>
<keyword evidence="1" id="KW-0479">Metal-binding</keyword>
<keyword evidence="4" id="KW-1185">Reference proteome</keyword>
<dbReference type="Proteomes" id="UP000554144">
    <property type="component" value="Unassembled WGS sequence"/>
</dbReference>
<organism evidence="3 4">
    <name type="scientific">Pollutimonas harenae</name>
    <dbReference type="NCBI Taxonomy" id="657015"/>
    <lineage>
        <taxon>Bacteria</taxon>
        <taxon>Pseudomonadati</taxon>
        <taxon>Pseudomonadota</taxon>
        <taxon>Betaproteobacteria</taxon>
        <taxon>Burkholderiales</taxon>
        <taxon>Alcaligenaceae</taxon>
        <taxon>Pollutimonas</taxon>
    </lineage>
</organism>
<dbReference type="PROSITE" id="PS01047">
    <property type="entry name" value="HMA_1"/>
    <property type="match status" value="1"/>
</dbReference>
<dbReference type="CDD" id="cd00371">
    <property type="entry name" value="HMA"/>
    <property type="match status" value="1"/>
</dbReference>
<reference evidence="3 4" key="1">
    <citation type="submission" date="2020-07" db="EMBL/GenBank/DDBJ databases">
        <title>Taxonomic revisions and descriptions of new bacterial species based on genomic comparisons in the high-G+C-content subgroup of the family Alcaligenaceae.</title>
        <authorList>
            <person name="Szabo A."/>
            <person name="Felfoldi T."/>
        </authorList>
    </citation>
    <scope>NUCLEOTIDE SEQUENCE [LARGE SCALE GENOMIC DNA]</scope>
    <source>
        <strain evidence="3 4">DSM 25667</strain>
    </source>
</reference>
<dbReference type="OrthoDB" id="9813965at2"/>
<evidence type="ECO:0000313" key="4">
    <source>
        <dbReference type="Proteomes" id="UP000554144"/>
    </source>
</evidence>
<dbReference type="RefSeq" id="WP_130039572.1">
    <property type="nucleotide sequence ID" value="NZ_JACCEV010000002.1"/>
</dbReference>
<dbReference type="PROSITE" id="PS50846">
    <property type="entry name" value="HMA_2"/>
    <property type="match status" value="1"/>
</dbReference>
<sequence length="66" mass="7077">MLEFEIKDMTCGHCASTITKAVQAIAPGAELDIRLDNHHVQINGAPDADAIETAIREAGYSPVRLS</sequence>
<dbReference type="SUPFAM" id="SSF55008">
    <property type="entry name" value="HMA, heavy metal-associated domain"/>
    <property type="match status" value="1"/>
</dbReference>
<dbReference type="AlphaFoldDB" id="A0A853H149"/>
<dbReference type="Pfam" id="PF00403">
    <property type="entry name" value="HMA"/>
    <property type="match status" value="1"/>
</dbReference>
<dbReference type="GO" id="GO:0046872">
    <property type="term" value="F:metal ion binding"/>
    <property type="evidence" value="ECO:0007669"/>
    <property type="project" value="UniProtKB-KW"/>
</dbReference>
<dbReference type="InterPro" id="IPR036163">
    <property type="entry name" value="HMA_dom_sf"/>
</dbReference>
<comment type="caution">
    <text evidence="3">The sequence shown here is derived from an EMBL/GenBank/DDBJ whole genome shotgun (WGS) entry which is preliminary data.</text>
</comment>
<feature type="domain" description="HMA" evidence="2">
    <location>
        <begin position="1"/>
        <end position="63"/>
    </location>
</feature>
<accession>A0A853H149</accession>
<dbReference type="Gene3D" id="3.30.70.100">
    <property type="match status" value="1"/>
</dbReference>
<gene>
    <name evidence="3" type="ORF">H0A62_10495</name>
</gene>
<dbReference type="InterPro" id="IPR006121">
    <property type="entry name" value="HMA_dom"/>
</dbReference>
<evidence type="ECO:0000313" key="3">
    <source>
        <dbReference type="EMBL" id="NYT86032.1"/>
    </source>
</evidence>
<protein>
    <submittedName>
        <fullName evidence="3">Heavy-metal-associated domain-containing protein</fullName>
    </submittedName>
</protein>
<evidence type="ECO:0000259" key="2">
    <source>
        <dbReference type="PROSITE" id="PS50846"/>
    </source>
</evidence>